<evidence type="ECO:0000313" key="2">
    <source>
        <dbReference type="EMBL" id="QBK84634.1"/>
    </source>
</evidence>
<name>A0A481YNU7_9VIRU</name>
<proteinExistence type="predicted"/>
<feature type="transmembrane region" description="Helical" evidence="1">
    <location>
        <begin position="235"/>
        <end position="257"/>
    </location>
</feature>
<keyword evidence="1" id="KW-0812">Transmembrane</keyword>
<reference evidence="2" key="1">
    <citation type="journal article" date="2019" name="MBio">
        <title>Virus Genomes from Deep Sea Sediments Expand the Ocean Megavirome and Support Independent Origins of Viral Gigantism.</title>
        <authorList>
            <person name="Backstrom D."/>
            <person name="Yutin N."/>
            <person name="Jorgensen S.L."/>
            <person name="Dharamshi J."/>
            <person name="Homa F."/>
            <person name="Zaremba-Niedwiedzka K."/>
            <person name="Spang A."/>
            <person name="Wolf Y.I."/>
            <person name="Koonin E.V."/>
            <person name="Ettema T.J."/>
        </authorList>
    </citation>
    <scope>NUCLEOTIDE SEQUENCE</scope>
</reference>
<evidence type="ECO:0008006" key="3">
    <source>
        <dbReference type="Google" id="ProtNLM"/>
    </source>
</evidence>
<protein>
    <recommendedName>
        <fullName evidence="3">Transmembrane protein</fullName>
    </recommendedName>
</protein>
<dbReference type="EMBL" id="MK500282">
    <property type="protein sequence ID" value="QBK84634.1"/>
    <property type="molecule type" value="Genomic_DNA"/>
</dbReference>
<evidence type="ECO:0000256" key="1">
    <source>
        <dbReference type="SAM" id="Phobius"/>
    </source>
</evidence>
<sequence>MSENIDSELLISVSPVCYLIGNCKKYLGIVSNRIGIVRTIDRAVKFIFINVKNSHVSSIHTGRIYYPAVLQNSGKMQYVYSTKMDGNEFSLIDSNEKQGRLMLYTHVENCASFYIHSVDGNHIPIWSSSQSFVSVTDTTGEDVNITDCTSNCKGKKCNESDGCGAPCECGNGKICTSKGECISKEPKIQKCVGSQIQCQGKCHGICPNGLFCVRDKTHIHSCIGGDRMTNNYISLLVWLLVAVIFIIVVVLVFWKLLSRSI</sequence>
<organism evidence="2">
    <name type="scientific">Pithovirus LCDPAC01</name>
    <dbReference type="NCBI Taxonomy" id="2506600"/>
    <lineage>
        <taxon>Viruses</taxon>
        <taxon>Pithoviruses</taxon>
    </lineage>
</organism>
<keyword evidence="1" id="KW-1133">Transmembrane helix</keyword>
<accession>A0A481YNU7</accession>
<gene>
    <name evidence="2" type="ORF">LCDPAC01_01150</name>
</gene>
<keyword evidence="1" id="KW-0472">Membrane</keyword>